<evidence type="ECO:0000256" key="1">
    <source>
        <dbReference type="ARBA" id="ARBA00022603"/>
    </source>
</evidence>
<dbReference type="Proteomes" id="UP000236754">
    <property type="component" value="Unassembled WGS sequence"/>
</dbReference>
<name>A0A1H5SAX3_9ACTN</name>
<dbReference type="GO" id="GO:0032259">
    <property type="term" value="P:methylation"/>
    <property type="evidence" value="ECO:0007669"/>
    <property type="project" value="UniProtKB-KW"/>
</dbReference>
<keyword evidence="2" id="KW-0808">Transferase</keyword>
<dbReference type="PANTHER" id="PTHR43861:SF1">
    <property type="entry name" value="TRANS-ACONITATE 2-METHYLTRANSFERASE"/>
    <property type="match status" value="1"/>
</dbReference>
<feature type="compositionally biased region" description="Low complexity" evidence="3">
    <location>
        <begin position="179"/>
        <end position="200"/>
    </location>
</feature>
<organism evidence="5 6">
    <name type="scientific">Actinacidiphila yanglinensis</name>
    <dbReference type="NCBI Taxonomy" id="310779"/>
    <lineage>
        <taxon>Bacteria</taxon>
        <taxon>Bacillati</taxon>
        <taxon>Actinomycetota</taxon>
        <taxon>Actinomycetes</taxon>
        <taxon>Kitasatosporales</taxon>
        <taxon>Streptomycetaceae</taxon>
        <taxon>Actinacidiphila</taxon>
    </lineage>
</organism>
<accession>A0A1H5SAX3</accession>
<dbReference type="Pfam" id="PF13649">
    <property type="entry name" value="Methyltransf_25"/>
    <property type="match status" value="1"/>
</dbReference>
<dbReference type="EMBL" id="FNVU01000001">
    <property type="protein sequence ID" value="SEF47803.1"/>
    <property type="molecule type" value="Genomic_DNA"/>
</dbReference>
<evidence type="ECO:0000259" key="4">
    <source>
        <dbReference type="Pfam" id="PF13649"/>
    </source>
</evidence>
<dbReference type="Gene3D" id="3.40.50.150">
    <property type="entry name" value="Vaccinia Virus protein VP39"/>
    <property type="match status" value="1"/>
</dbReference>
<dbReference type="SUPFAM" id="SSF53335">
    <property type="entry name" value="S-adenosyl-L-methionine-dependent methyltransferases"/>
    <property type="match status" value="1"/>
</dbReference>
<gene>
    <name evidence="5" type="ORF">SAMN05216223_10165</name>
</gene>
<keyword evidence="5" id="KW-0830">Ubiquinone</keyword>
<dbReference type="InterPro" id="IPR041698">
    <property type="entry name" value="Methyltransf_25"/>
</dbReference>
<dbReference type="GO" id="GO:0008168">
    <property type="term" value="F:methyltransferase activity"/>
    <property type="evidence" value="ECO:0007669"/>
    <property type="project" value="UniProtKB-KW"/>
</dbReference>
<dbReference type="PANTHER" id="PTHR43861">
    <property type="entry name" value="TRANS-ACONITATE 2-METHYLTRANSFERASE-RELATED"/>
    <property type="match status" value="1"/>
</dbReference>
<keyword evidence="6" id="KW-1185">Reference proteome</keyword>
<evidence type="ECO:0000256" key="2">
    <source>
        <dbReference type="ARBA" id="ARBA00022679"/>
    </source>
</evidence>
<proteinExistence type="predicted"/>
<dbReference type="GO" id="GO:0017000">
    <property type="term" value="P:antibiotic biosynthetic process"/>
    <property type="evidence" value="ECO:0007669"/>
    <property type="project" value="UniProtKB-ARBA"/>
</dbReference>
<feature type="region of interest" description="Disordered" evidence="3">
    <location>
        <begin position="179"/>
        <end position="203"/>
    </location>
</feature>
<reference evidence="5 6" key="1">
    <citation type="submission" date="2016-10" db="EMBL/GenBank/DDBJ databases">
        <authorList>
            <person name="de Groot N.N."/>
        </authorList>
    </citation>
    <scope>NUCLEOTIDE SEQUENCE [LARGE SCALE GENOMIC DNA]</scope>
    <source>
        <strain evidence="5 6">CGMCC 4.2023</strain>
    </source>
</reference>
<evidence type="ECO:0000313" key="5">
    <source>
        <dbReference type="EMBL" id="SEF47803.1"/>
    </source>
</evidence>
<dbReference type="RefSeq" id="WP_103883512.1">
    <property type="nucleotide sequence ID" value="NZ_FNVU01000001.1"/>
</dbReference>
<keyword evidence="1 5" id="KW-0489">Methyltransferase</keyword>
<dbReference type="OrthoDB" id="9777638at2"/>
<dbReference type="AlphaFoldDB" id="A0A1H5SAX3"/>
<evidence type="ECO:0000256" key="3">
    <source>
        <dbReference type="SAM" id="MobiDB-lite"/>
    </source>
</evidence>
<dbReference type="InterPro" id="IPR029063">
    <property type="entry name" value="SAM-dependent_MTases_sf"/>
</dbReference>
<sequence>MQKAANAHQAEAWNGYEGHHWADNRTRYDEVNEAMNAPLFEAAAIGGADWVLDVGCGTGRTTRLAARRAVHGEAVGIDLSAPMVARARMAALEQGVDNVTHLEGDAQVHPFAPGGFDVAISRGGIMYFEDPVAAFGNIARALSPGGRLAFVTPRNLGPEDDFVRALAPLWELMRRHAPATDGGTETAADAAAGEKAPGPDSLADPRLIERLLGRAGFAGISTTPLTVPMVLGHDPAQATEFVLAMGPMHYNLRAAPRDDVDRVRTQVAENLGEFEDSGRVTLRAPLWTVGAVRSAPAA</sequence>
<dbReference type="CDD" id="cd02440">
    <property type="entry name" value="AdoMet_MTases"/>
    <property type="match status" value="1"/>
</dbReference>
<evidence type="ECO:0000313" key="6">
    <source>
        <dbReference type="Proteomes" id="UP000236754"/>
    </source>
</evidence>
<feature type="domain" description="Methyltransferase" evidence="4">
    <location>
        <begin position="51"/>
        <end position="146"/>
    </location>
</feature>
<protein>
    <submittedName>
        <fullName evidence="5">Ubiquinone/menaquinone biosynthesis C-methylase UbiE</fullName>
    </submittedName>
</protein>